<accession>U2KWG2</accession>
<dbReference type="GO" id="GO:0003755">
    <property type="term" value="F:peptidyl-prolyl cis-trans isomerase activity"/>
    <property type="evidence" value="ECO:0007669"/>
    <property type="project" value="InterPro"/>
</dbReference>
<proteinExistence type="predicted"/>
<dbReference type="Pfam" id="PF13616">
    <property type="entry name" value="Rotamase_3"/>
    <property type="match status" value="1"/>
</dbReference>
<evidence type="ECO:0008006" key="5">
    <source>
        <dbReference type="Google" id="ProtNLM"/>
    </source>
</evidence>
<keyword evidence="2" id="KW-0812">Transmembrane</keyword>
<dbReference type="OrthoDB" id="9804319at2"/>
<sequence>MTVVQQNTRNIMANKKKPSEKQEFLAQQRREQRRKTAKEEKKKHHKRKIVTTVVCCAAAVAVVAGGITWFVREKPMTQMIPVEKTEHYSVNAAEVSFYAWQIYNSYINSSTGSDSANLPDTEKPLADQNYDNDTTWEAYFTDAAQKYAENVLAYCEAADKENYEFPENISAMVKTAKEQMDFSTLPSSVTQDNVTHALELYFKAQSFSTSVEENMSFTDDELESYYKENAKTMDVCSYMEFSFSYDDSGDSTTISRSEAEELARSLRRCNTKDEFQSWVYDYYAKNTSLTEEDLQSQLSTLYSHNISYTEGDDVSEWAFSGEAKAGDSNLFTDTDNKRITVCLLLDEPKRDESHPVTIRQILFTTNTYESSDGAHSAAEKALEEWNSGEQTESAFAALADQYTEDTTVSGGLYQNITEGQLSSAWQNWCFDAARKSGDVTILDSSYGSCLVYYVEAAEQAGWEMTATNALQNQRYNELQETYQKEADLKSSDWGMRFVTVNNQK</sequence>
<comment type="caution">
    <text evidence="3">The sequence shown here is derived from an EMBL/GenBank/DDBJ whole genome shotgun (WGS) entry which is preliminary data.</text>
</comment>
<reference evidence="3 4" key="1">
    <citation type="submission" date="2013-07" db="EMBL/GenBank/DDBJ databases">
        <authorList>
            <person name="Weinstock G."/>
            <person name="Sodergren E."/>
            <person name="Wylie T."/>
            <person name="Fulton L."/>
            <person name="Fulton R."/>
            <person name="Fronick C."/>
            <person name="O'Laughlin M."/>
            <person name="Godfrey J."/>
            <person name="Miner T."/>
            <person name="Herter B."/>
            <person name="Appelbaum E."/>
            <person name="Cordes M."/>
            <person name="Lek S."/>
            <person name="Wollam A."/>
            <person name="Pepin K.H."/>
            <person name="Palsikar V.B."/>
            <person name="Mitreva M."/>
            <person name="Wilson R.K."/>
        </authorList>
    </citation>
    <scope>NUCLEOTIDE SEQUENCE [LARGE SCALE GENOMIC DNA]</scope>
    <source>
        <strain evidence="3 4">ATCC 27760</strain>
    </source>
</reference>
<dbReference type="Proteomes" id="UP000016662">
    <property type="component" value="Unassembled WGS sequence"/>
</dbReference>
<organism evidence="3 4">
    <name type="scientific">Ruminococcus callidus ATCC 27760</name>
    <dbReference type="NCBI Taxonomy" id="411473"/>
    <lineage>
        <taxon>Bacteria</taxon>
        <taxon>Bacillati</taxon>
        <taxon>Bacillota</taxon>
        <taxon>Clostridia</taxon>
        <taxon>Eubacteriales</taxon>
        <taxon>Oscillospiraceae</taxon>
        <taxon>Ruminococcus</taxon>
    </lineage>
</organism>
<dbReference type="InterPro" id="IPR046357">
    <property type="entry name" value="PPIase_dom_sf"/>
</dbReference>
<protein>
    <recommendedName>
        <fullName evidence="5">PPIC-type PPIASE domain protein</fullName>
    </recommendedName>
</protein>
<feature type="compositionally biased region" description="Polar residues" evidence="1">
    <location>
        <begin position="1"/>
        <end position="11"/>
    </location>
</feature>
<dbReference type="EMBL" id="AWVF01000112">
    <property type="protein sequence ID" value="ERJ96617.1"/>
    <property type="molecule type" value="Genomic_DNA"/>
</dbReference>
<feature type="transmembrane region" description="Helical" evidence="2">
    <location>
        <begin position="49"/>
        <end position="71"/>
    </location>
</feature>
<dbReference type="SUPFAM" id="SSF54534">
    <property type="entry name" value="FKBP-like"/>
    <property type="match status" value="1"/>
</dbReference>
<dbReference type="HOGENOM" id="CLU_518598_0_0_9"/>
<dbReference type="eggNOG" id="COG0760">
    <property type="taxonomic scope" value="Bacteria"/>
</dbReference>
<feature type="compositionally biased region" description="Basic residues" evidence="1">
    <location>
        <begin position="31"/>
        <end position="44"/>
    </location>
</feature>
<dbReference type="PATRIC" id="fig|411473.3.peg.832"/>
<feature type="region of interest" description="Disordered" evidence="1">
    <location>
        <begin position="1"/>
        <end position="44"/>
    </location>
</feature>
<name>U2KWG2_9FIRM</name>
<evidence type="ECO:0000313" key="3">
    <source>
        <dbReference type="EMBL" id="ERJ96617.1"/>
    </source>
</evidence>
<dbReference type="AlphaFoldDB" id="U2KWG2"/>
<evidence type="ECO:0000256" key="2">
    <source>
        <dbReference type="SAM" id="Phobius"/>
    </source>
</evidence>
<keyword evidence="2" id="KW-0472">Membrane</keyword>
<gene>
    <name evidence="3" type="ORF">RUMCAL_01011</name>
</gene>
<keyword evidence="4" id="KW-1185">Reference proteome</keyword>
<evidence type="ECO:0000256" key="1">
    <source>
        <dbReference type="SAM" id="MobiDB-lite"/>
    </source>
</evidence>
<keyword evidence="2" id="KW-1133">Transmembrane helix</keyword>
<dbReference type="STRING" id="411473.RUMCAL_01011"/>
<dbReference type="Gene3D" id="3.10.50.40">
    <property type="match status" value="1"/>
</dbReference>
<evidence type="ECO:0000313" key="4">
    <source>
        <dbReference type="Proteomes" id="UP000016662"/>
    </source>
</evidence>